<dbReference type="EMBL" id="HG996473">
    <property type="protein sequence ID" value="CAG1857542.1"/>
    <property type="molecule type" value="Genomic_DNA"/>
</dbReference>
<evidence type="ECO:0000313" key="1">
    <source>
        <dbReference type="EMBL" id="CAG1857542.1"/>
    </source>
</evidence>
<dbReference type="EnsemblPlants" id="Ma07_t23530.1">
    <property type="protein sequence ID" value="Ma07_p23530.1"/>
    <property type="gene ID" value="Ma07_g23530"/>
</dbReference>
<proteinExistence type="predicted"/>
<evidence type="ECO:0000313" key="2">
    <source>
        <dbReference type="EnsemblPlants" id="Ma07_p23530.1"/>
    </source>
</evidence>
<reference evidence="1" key="1">
    <citation type="submission" date="2021-03" db="EMBL/GenBank/DDBJ databases">
        <authorList>
            <consortium name="Genoscope - CEA"/>
            <person name="William W."/>
        </authorList>
    </citation>
    <scope>NUCLEOTIDE SEQUENCE</scope>
    <source>
        <strain evidence="1">Doubled-haploid Pahang</strain>
    </source>
</reference>
<evidence type="ECO:0000313" key="3">
    <source>
        <dbReference type="Proteomes" id="UP000012960"/>
    </source>
</evidence>
<protein>
    <submittedName>
        <fullName evidence="1">(wild Malaysian banana) hypothetical protein</fullName>
    </submittedName>
</protein>
<dbReference type="AlphaFoldDB" id="A0A804JYZ0"/>
<name>A0A804JYZ0_MUSAM</name>
<dbReference type="Proteomes" id="UP000012960">
    <property type="component" value="Unplaced"/>
</dbReference>
<sequence length="34" mass="4037">MVGFYAYRFVIDHREGPKRGTEFRELVIGEGDQY</sequence>
<keyword evidence="3" id="KW-1185">Reference proteome</keyword>
<accession>A0A804JYZ0</accession>
<organism evidence="2 3">
    <name type="scientific">Musa acuminata subsp. malaccensis</name>
    <name type="common">Wild banana</name>
    <name type="synonym">Musa malaccensis</name>
    <dbReference type="NCBI Taxonomy" id="214687"/>
    <lineage>
        <taxon>Eukaryota</taxon>
        <taxon>Viridiplantae</taxon>
        <taxon>Streptophyta</taxon>
        <taxon>Embryophyta</taxon>
        <taxon>Tracheophyta</taxon>
        <taxon>Spermatophyta</taxon>
        <taxon>Magnoliopsida</taxon>
        <taxon>Liliopsida</taxon>
        <taxon>Zingiberales</taxon>
        <taxon>Musaceae</taxon>
        <taxon>Musa</taxon>
    </lineage>
</organism>
<dbReference type="Gramene" id="Ma07_t23530.1">
    <property type="protein sequence ID" value="Ma07_p23530.1"/>
    <property type="gene ID" value="Ma07_g23530"/>
</dbReference>
<reference evidence="2" key="2">
    <citation type="submission" date="2021-05" db="UniProtKB">
        <authorList>
            <consortium name="EnsemblPlants"/>
        </authorList>
    </citation>
    <scope>IDENTIFICATION</scope>
    <source>
        <strain evidence="2">subsp. malaccensis</strain>
    </source>
</reference>
<dbReference type="InParanoid" id="A0A804JYZ0"/>
<gene>
    <name evidence="1" type="ORF">GSMUA_30960.1</name>
</gene>